<dbReference type="InterPro" id="IPR002999">
    <property type="entry name" value="Tudor"/>
</dbReference>
<reference evidence="3" key="1">
    <citation type="submission" date="2022-07" db="EMBL/GenBank/DDBJ databases">
        <title>Chromosome-level genome of Muraenolepis orangiensis.</title>
        <authorList>
            <person name="Kim J."/>
        </authorList>
    </citation>
    <scope>NUCLEOTIDE SEQUENCE</scope>
    <source>
        <strain evidence="3">KU_S4_2022</strain>
        <tissue evidence="3">Muscle</tissue>
    </source>
</reference>
<name>A0A9Q0EXH1_9TELE</name>
<evidence type="ECO:0000256" key="1">
    <source>
        <dbReference type="SAM" id="MobiDB-lite"/>
    </source>
</evidence>
<dbReference type="Gene3D" id="2.40.50.90">
    <property type="match status" value="1"/>
</dbReference>
<evidence type="ECO:0000259" key="2">
    <source>
        <dbReference type="PROSITE" id="PS50304"/>
    </source>
</evidence>
<proteinExistence type="predicted"/>
<comment type="caution">
    <text evidence="3">The sequence shown here is derived from an EMBL/GenBank/DDBJ whole genome shotgun (WGS) entry which is preliminary data.</text>
</comment>
<dbReference type="Gene3D" id="2.30.30.140">
    <property type="match status" value="2"/>
</dbReference>
<dbReference type="SUPFAM" id="SSF63748">
    <property type="entry name" value="Tudor/PWWP/MBT"/>
    <property type="match status" value="2"/>
</dbReference>
<organism evidence="3 4">
    <name type="scientific">Muraenolepis orangiensis</name>
    <name type="common">Patagonian moray cod</name>
    <dbReference type="NCBI Taxonomy" id="630683"/>
    <lineage>
        <taxon>Eukaryota</taxon>
        <taxon>Metazoa</taxon>
        <taxon>Chordata</taxon>
        <taxon>Craniata</taxon>
        <taxon>Vertebrata</taxon>
        <taxon>Euteleostomi</taxon>
        <taxon>Actinopterygii</taxon>
        <taxon>Neopterygii</taxon>
        <taxon>Teleostei</taxon>
        <taxon>Neoteleostei</taxon>
        <taxon>Acanthomorphata</taxon>
        <taxon>Zeiogadaria</taxon>
        <taxon>Gadariae</taxon>
        <taxon>Gadiformes</taxon>
        <taxon>Muraenolepidoidei</taxon>
        <taxon>Muraenolepididae</taxon>
        <taxon>Muraenolepis</taxon>
    </lineage>
</organism>
<evidence type="ECO:0000313" key="3">
    <source>
        <dbReference type="EMBL" id="KAJ3613610.1"/>
    </source>
</evidence>
<dbReference type="PANTHER" id="PTHR22948">
    <property type="entry name" value="TUDOR DOMAIN CONTAINING PROTEIN"/>
    <property type="match status" value="1"/>
</dbReference>
<protein>
    <recommendedName>
        <fullName evidence="2">Tudor domain-containing protein</fullName>
    </recommendedName>
</protein>
<feature type="domain" description="Tudor" evidence="2">
    <location>
        <begin position="16"/>
        <end position="76"/>
    </location>
</feature>
<dbReference type="EMBL" id="JANIIK010000035">
    <property type="protein sequence ID" value="KAJ3613610.1"/>
    <property type="molecule type" value="Genomic_DNA"/>
</dbReference>
<feature type="compositionally biased region" description="Polar residues" evidence="1">
    <location>
        <begin position="212"/>
        <end position="229"/>
    </location>
</feature>
<dbReference type="PROSITE" id="PS50304">
    <property type="entry name" value="TUDOR"/>
    <property type="match status" value="2"/>
</dbReference>
<dbReference type="AlphaFoldDB" id="A0A9Q0EXH1"/>
<gene>
    <name evidence="3" type="ORF">NHX12_019856</name>
</gene>
<dbReference type="InterPro" id="IPR050621">
    <property type="entry name" value="Tudor_domain_containing"/>
</dbReference>
<dbReference type="Pfam" id="PF00567">
    <property type="entry name" value="TUDOR"/>
    <property type="match status" value="2"/>
</dbReference>
<feature type="domain" description="Tudor" evidence="2">
    <location>
        <begin position="360"/>
        <end position="419"/>
    </location>
</feature>
<feature type="compositionally biased region" description="Basic and acidic residues" evidence="1">
    <location>
        <begin position="188"/>
        <end position="199"/>
    </location>
</feature>
<dbReference type="SMART" id="SM00333">
    <property type="entry name" value="TUDOR"/>
    <property type="match status" value="2"/>
</dbReference>
<feature type="region of interest" description="Disordered" evidence="1">
    <location>
        <begin position="149"/>
        <end position="232"/>
    </location>
</feature>
<dbReference type="InterPro" id="IPR035437">
    <property type="entry name" value="SNase_OB-fold_sf"/>
</dbReference>
<feature type="compositionally biased region" description="Basic and acidic residues" evidence="1">
    <location>
        <begin position="163"/>
        <end position="180"/>
    </location>
</feature>
<accession>A0A9Q0EXH1</accession>
<dbReference type="PANTHER" id="PTHR22948:SF15">
    <property type="entry name" value="TUDOR DOMAIN-CONTAINING PROTEIN 6"/>
    <property type="match status" value="1"/>
</dbReference>
<dbReference type="Proteomes" id="UP001148018">
    <property type="component" value="Unassembled WGS sequence"/>
</dbReference>
<sequence>MQLHYDGGCVPGPGPPWTGGSPCATRGPDGTWRRSLLTRDVAGGTISVEVLHVDYGETLLIPMAEIRHLHADFLRIPVMTYHCAIRGMCATPLSEDQIDDMIWLLYHAVVARFDHYDAVKNIYDVTLFDVEGYCINLYLTEKPVVLSDSGQDSSGDCTAPLGTDKRSGTTVDQRKDRSPRSENPANGRTDDDKCVDRKGRPNRSPIGRENVNPVTQNGHASLPSTTKFSTPEIPVDHCQMQKLTITERNMRTPQRHEVCNGNGLQVKDVQKMSGPSAPVDAGQSVNRSVEPRKTFRNATLADLPSRFLERGLSSFVHVCHFNSPSCFYVQLKQDANDIYAIVEKLNDPRAVFSGPVHFSSLSVGDLISAEFPDDGSWYRAVVEKKLDHDNLTVQFIDFGNEATIHCGKTCYLDKDLLAQPRFSVPCTFGAMSNNQEQWAQEAVSAFKTATVEDPEKTYSCTFMKETQSVWDIVLEDQGIVLPLTLIQQTQTHETHEKQVTNGW</sequence>
<keyword evidence="4" id="KW-1185">Reference proteome</keyword>
<dbReference type="OrthoDB" id="9989103at2759"/>
<evidence type="ECO:0000313" key="4">
    <source>
        <dbReference type="Proteomes" id="UP001148018"/>
    </source>
</evidence>